<dbReference type="EC" id="2.1.1.204" evidence="4"/>
<evidence type="ECO:0000256" key="5">
    <source>
        <dbReference type="ARBA" id="ARBA00039681"/>
    </source>
</evidence>
<dbReference type="Gene3D" id="3.90.120.10">
    <property type="entry name" value="DNA Methylase, subunit A, domain 2"/>
    <property type="match status" value="1"/>
</dbReference>
<evidence type="ECO:0000256" key="8">
    <source>
        <dbReference type="RuleBase" id="RU000416"/>
    </source>
</evidence>
<dbReference type="InterPro" id="IPR001525">
    <property type="entry name" value="C5_MeTfrase"/>
</dbReference>
<proteinExistence type="inferred from homology"/>
<dbReference type="RefSeq" id="XP_041234204.1">
    <property type="nucleotide sequence ID" value="XM_041363880.1"/>
</dbReference>
<dbReference type="SUPFAM" id="SSF53335">
    <property type="entry name" value="S-adenosyl-L-methionine-dependent methyltransferases"/>
    <property type="match status" value="1"/>
</dbReference>
<dbReference type="NCBIfam" id="TIGR00675">
    <property type="entry name" value="dcm"/>
    <property type="match status" value="1"/>
</dbReference>
<comment type="caution">
    <text evidence="9">The sequence shown here is derived from an EMBL/GenBank/DDBJ whole genome shotgun (WGS) entry which is preliminary data.</text>
</comment>
<evidence type="ECO:0000256" key="4">
    <source>
        <dbReference type="ARBA" id="ARBA00039081"/>
    </source>
</evidence>
<dbReference type="AlphaFoldDB" id="A0AAD4EQ57"/>
<evidence type="ECO:0000256" key="3">
    <source>
        <dbReference type="ARBA" id="ARBA00022691"/>
    </source>
</evidence>
<evidence type="ECO:0000313" key="10">
    <source>
        <dbReference type="Proteomes" id="UP001195769"/>
    </source>
</evidence>
<dbReference type="PRINTS" id="PR00105">
    <property type="entry name" value="C5METTRFRASE"/>
</dbReference>
<keyword evidence="3 7" id="KW-0949">S-adenosyl-L-methionine</keyword>
<comment type="similarity">
    <text evidence="7 8">Belongs to the class I-like SAM-binding methyltransferase superfamily. C5-methyltransferase family.</text>
</comment>
<dbReference type="GO" id="GO:0008168">
    <property type="term" value="F:methyltransferase activity"/>
    <property type="evidence" value="ECO:0007669"/>
    <property type="project" value="UniProtKB-KW"/>
</dbReference>
<dbReference type="PROSITE" id="PS51679">
    <property type="entry name" value="SAM_MT_C5"/>
    <property type="match status" value="1"/>
</dbReference>
<dbReference type="PANTHER" id="PTHR46098">
    <property type="entry name" value="TRNA (CYTOSINE(38)-C(5))-METHYLTRANSFERASE"/>
    <property type="match status" value="1"/>
</dbReference>
<evidence type="ECO:0000256" key="2">
    <source>
        <dbReference type="ARBA" id="ARBA00022679"/>
    </source>
</evidence>
<sequence length="360" mass="40934">MPVRAIEFYSGIGGLHLALRQSCVACSPVKAFDWDQTACQVYAANYGVKIITRVDISTLSAADLLHLDADVWLLSPPCQPYTILNPDARGEADPRAKSFLHLIDHVLPDLTAQDSQPRYILIENVASFKDSITRRHLVDALQRFGYVVAEFLLTPVQFGIPNSRLRYYLLAKLSPLRFSGLHESQFDGVRETIPGAALDVPIHSLKEYLDPTNEDGIPLRHSIHDRVLSKWGRLFDIVLPSDRRTCCFTRGYTQLVERAGSILQVNEDLDTTEVFDRFLEAQSRGAEDAVRILDQLHLRYFTPSELLKIFRFEEPESNQEFLWPPTISLKSQYRLIGNSVNVEVVRRLIDYLLDGDEFTT</sequence>
<keyword evidence="10" id="KW-1185">Reference proteome</keyword>
<evidence type="ECO:0000256" key="7">
    <source>
        <dbReference type="PROSITE-ProRule" id="PRU01016"/>
    </source>
</evidence>
<protein>
    <recommendedName>
        <fullName evidence="5">tRNA (cytosine(38)-C(5))-methyltransferase</fullName>
        <ecNumber evidence="4">2.1.1.204</ecNumber>
    </recommendedName>
    <alternativeName>
        <fullName evidence="6">DNA (cytosine-5)-methyltransferase-like protein 2</fullName>
    </alternativeName>
</protein>
<dbReference type="InterPro" id="IPR050750">
    <property type="entry name" value="C5-MTase"/>
</dbReference>
<organism evidence="9 10">
    <name type="scientific">Suillus fuscotomentosus</name>
    <dbReference type="NCBI Taxonomy" id="1912939"/>
    <lineage>
        <taxon>Eukaryota</taxon>
        <taxon>Fungi</taxon>
        <taxon>Dikarya</taxon>
        <taxon>Basidiomycota</taxon>
        <taxon>Agaricomycotina</taxon>
        <taxon>Agaricomycetes</taxon>
        <taxon>Agaricomycetidae</taxon>
        <taxon>Boletales</taxon>
        <taxon>Suillineae</taxon>
        <taxon>Suillaceae</taxon>
        <taxon>Suillus</taxon>
    </lineage>
</organism>
<name>A0AAD4EQ57_9AGAM</name>
<dbReference type="InterPro" id="IPR029063">
    <property type="entry name" value="SAM-dependent_MTases_sf"/>
</dbReference>
<dbReference type="PANTHER" id="PTHR46098:SF1">
    <property type="entry name" value="TRNA (CYTOSINE(38)-C(5))-METHYLTRANSFERASE"/>
    <property type="match status" value="1"/>
</dbReference>
<dbReference type="GeneID" id="64658178"/>
<dbReference type="InterPro" id="IPR031303">
    <property type="entry name" value="C5_meth_CS"/>
</dbReference>
<evidence type="ECO:0000256" key="1">
    <source>
        <dbReference type="ARBA" id="ARBA00022603"/>
    </source>
</evidence>
<reference evidence="9" key="1">
    <citation type="journal article" date="2020" name="New Phytol.">
        <title>Comparative genomics reveals dynamic genome evolution in host specialist ectomycorrhizal fungi.</title>
        <authorList>
            <person name="Lofgren L.A."/>
            <person name="Nguyen N.H."/>
            <person name="Vilgalys R."/>
            <person name="Ruytinx J."/>
            <person name="Liao H.L."/>
            <person name="Branco S."/>
            <person name="Kuo A."/>
            <person name="LaButti K."/>
            <person name="Lipzen A."/>
            <person name="Andreopoulos W."/>
            <person name="Pangilinan J."/>
            <person name="Riley R."/>
            <person name="Hundley H."/>
            <person name="Na H."/>
            <person name="Barry K."/>
            <person name="Grigoriev I.V."/>
            <person name="Stajich J.E."/>
            <person name="Kennedy P.G."/>
        </authorList>
    </citation>
    <scope>NUCLEOTIDE SEQUENCE</scope>
    <source>
        <strain evidence="9">FC203</strain>
    </source>
</reference>
<dbReference type="Proteomes" id="UP001195769">
    <property type="component" value="Unassembled WGS sequence"/>
</dbReference>
<dbReference type="GO" id="GO:0005634">
    <property type="term" value="C:nucleus"/>
    <property type="evidence" value="ECO:0007669"/>
    <property type="project" value="TreeGrafter"/>
</dbReference>
<feature type="active site" evidence="7">
    <location>
        <position position="78"/>
    </location>
</feature>
<gene>
    <name evidence="9" type="ORF">F5891DRAFT_1124344</name>
</gene>
<evidence type="ECO:0000313" key="9">
    <source>
        <dbReference type="EMBL" id="KAG1908629.1"/>
    </source>
</evidence>
<dbReference type="GO" id="GO:0032259">
    <property type="term" value="P:methylation"/>
    <property type="evidence" value="ECO:0007669"/>
    <property type="project" value="UniProtKB-KW"/>
</dbReference>
<dbReference type="EMBL" id="JABBWK010000001">
    <property type="protein sequence ID" value="KAG1908629.1"/>
    <property type="molecule type" value="Genomic_DNA"/>
</dbReference>
<accession>A0AAD4EQ57</accession>
<keyword evidence="2 7" id="KW-0808">Transferase</keyword>
<dbReference type="PROSITE" id="PS00095">
    <property type="entry name" value="C5_MTASE_2"/>
    <property type="match status" value="1"/>
</dbReference>
<keyword evidence="1 7" id="KW-0489">Methyltransferase</keyword>
<dbReference type="Pfam" id="PF00145">
    <property type="entry name" value="DNA_methylase"/>
    <property type="match status" value="1"/>
</dbReference>
<dbReference type="Gene3D" id="3.40.50.150">
    <property type="entry name" value="Vaccinia Virus protein VP39"/>
    <property type="match status" value="1"/>
</dbReference>
<evidence type="ECO:0000256" key="6">
    <source>
        <dbReference type="ARBA" id="ARBA00042810"/>
    </source>
</evidence>